<evidence type="ECO:0000313" key="1">
    <source>
        <dbReference type="EMBL" id="KAK0157262.1"/>
    </source>
</evidence>
<evidence type="ECO:0000313" key="2">
    <source>
        <dbReference type="Proteomes" id="UP001168972"/>
    </source>
</evidence>
<accession>A0AA39ESU7</accession>
<comment type="caution">
    <text evidence="1">The sequence shown here is derived from an EMBL/GenBank/DDBJ whole genome shotgun (WGS) entry which is preliminary data.</text>
</comment>
<dbReference type="EMBL" id="JAQQBR010002137">
    <property type="protein sequence ID" value="KAK0157262.1"/>
    <property type="molecule type" value="Genomic_DNA"/>
</dbReference>
<keyword evidence="2" id="KW-1185">Reference proteome</keyword>
<protein>
    <submittedName>
        <fullName evidence="1">Uncharacterized protein</fullName>
    </submittedName>
</protein>
<sequence>MGRRKGKINRKINIKTTGKSINDERLVIDTDTEDNPPMNSSSLSTLVMDIESSSDSNDGNDHEMPKKNFPIRFLPYTVTSRDIEHMEKLLEILKYTYESQQKNQNTSSNLNIG</sequence>
<reference evidence="1" key="1">
    <citation type="journal article" date="2023" name="bioRxiv">
        <title>Scaffold-level genome assemblies of two parasitoid biocontrol wasps reveal the parthenogenesis mechanism and an associated novel virus.</title>
        <authorList>
            <person name="Inwood S."/>
            <person name="Skelly J."/>
            <person name="Guhlin J."/>
            <person name="Harrop T."/>
            <person name="Goldson S."/>
            <person name="Dearden P."/>
        </authorList>
    </citation>
    <scope>NUCLEOTIDE SEQUENCE</scope>
    <source>
        <strain evidence="1">Lincoln</strain>
        <tissue evidence="1">Whole body</tissue>
    </source>
</reference>
<name>A0AA39ESU7_MICHY</name>
<reference evidence="1" key="2">
    <citation type="submission" date="2023-03" db="EMBL/GenBank/DDBJ databases">
        <authorList>
            <person name="Inwood S.N."/>
            <person name="Skelly J.G."/>
            <person name="Guhlin J."/>
            <person name="Harrop T.W.R."/>
            <person name="Goldson S.G."/>
            <person name="Dearden P.K."/>
        </authorList>
    </citation>
    <scope>NUCLEOTIDE SEQUENCE</scope>
    <source>
        <strain evidence="1">Lincoln</strain>
        <tissue evidence="1">Whole body</tissue>
    </source>
</reference>
<dbReference type="AlphaFoldDB" id="A0AA39ESU7"/>
<dbReference type="Proteomes" id="UP001168972">
    <property type="component" value="Unassembled WGS sequence"/>
</dbReference>
<proteinExistence type="predicted"/>
<organism evidence="1 2">
    <name type="scientific">Microctonus hyperodae</name>
    <name type="common">Parasitoid wasp</name>
    <dbReference type="NCBI Taxonomy" id="165561"/>
    <lineage>
        <taxon>Eukaryota</taxon>
        <taxon>Metazoa</taxon>
        <taxon>Ecdysozoa</taxon>
        <taxon>Arthropoda</taxon>
        <taxon>Hexapoda</taxon>
        <taxon>Insecta</taxon>
        <taxon>Pterygota</taxon>
        <taxon>Neoptera</taxon>
        <taxon>Endopterygota</taxon>
        <taxon>Hymenoptera</taxon>
        <taxon>Apocrita</taxon>
        <taxon>Ichneumonoidea</taxon>
        <taxon>Braconidae</taxon>
        <taxon>Euphorinae</taxon>
        <taxon>Microctonus</taxon>
    </lineage>
</organism>
<gene>
    <name evidence="1" type="ORF">PV327_011292</name>
</gene>